<proteinExistence type="predicted"/>
<dbReference type="Proteomes" id="UP000641588">
    <property type="component" value="Unassembled WGS sequence"/>
</dbReference>
<protein>
    <submittedName>
        <fullName evidence="2">Uncharacterized protein</fullName>
    </submittedName>
</protein>
<comment type="caution">
    <text evidence="2">The sequence shown here is derived from an EMBL/GenBank/DDBJ whole genome shotgun (WGS) entry which is preliminary data.</text>
</comment>
<keyword evidence="1" id="KW-0812">Transmembrane</keyword>
<keyword evidence="1" id="KW-1133">Transmembrane helix</keyword>
<keyword evidence="1" id="KW-0472">Membrane</keyword>
<dbReference type="EMBL" id="WHOD01000027">
    <property type="protein sequence ID" value="NOU93084.1"/>
    <property type="molecule type" value="Genomic_DNA"/>
</dbReference>
<organism evidence="2 3">
    <name type="scientific">Paenibacillus foliorum</name>
    <dbReference type="NCBI Taxonomy" id="2654974"/>
    <lineage>
        <taxon>Bacteria</taxon>
        <taxon>Bacillati</taxon>
        <taxon>Bacillota</taxon>
        <taxon>Bacilli</taxon>
        <taxon>Bacillales</taxon>
        <taxon>Paenibacillaceae</taxon>
        <taxon>Paenibacillus</taxon>
    </lineage>
</organism>
<evidence type="ECO:0000313" key="2">
    <source>
        <dbReference type="EMBL" id="NOU93084.1"/>
    </source>
</evidence>
<name>A0A972JY24_9BACL</name>
<feature type="transmembrane region" description="Helical" evidence="1">
    <location>
        <begin position="6"/>
        <end position="27"/>
    </location>
</feature>
<accession>A0A972JY24</accession>
<reference evidence="2" key="1">
    <citation type="submission" date="2019-10" db="EMBL/GenBank/DDBJ databases">
        <title>Description of Paenibacillus glebae sp. nov.</title>
        <authorList>
            <person name="Carlier A."/>
            <person name="Qi S."/>
        </authorList>
    </citation>
    <scope>NUCLEOTIDE SEQUENCE</scope>
    <source>
        <strain evidence="2">LMG 31456</strain>
    </source>
</reference>
<dbReference type="AlphaFoldDB" id="A0A972JY24"/>
<evidence type="ECO:0000256" key="1">
    <source>
        <dbReference type="SAM" id="Phobius"/>
    </source>
</evidence>
<dbReference type="RefSeq" id="WP_171651275.1">
    <property type="nucleotide sequence ID" value="NZ_WHOD01000027.1"/>
</dbReference>
<gene>
    <name evidence="2" type="ORF">GC093_07530</name>
</gene>
<evidence type="ECO:0000313" key="3">
    <source>
        <dbReference type="Proteomes" id="UP000641588"/>
    </source>
</evidence>
<sequence length="106" mass="12095">MFNNQWTASAIIGISLLFVILIIFIFMKIRKRNQGHSFAKRRALKLNRPASASSGKLPPSKQQQSCSYCKRKVNPKELTFYSGVEKVVGVCRSCRPQAERQSLHRL</sequence>
<keyword evidence="3" id="KW-1185">Reference proteome</keyword>